<protein>
    <submittedName>
        <fullName evidence="1">Uncharacterized protein</fullName>
    </submittedName>
</protein>
<sequence>MAKSALELVNRCYEQTNCLISVLDLKETFIEFVFGPYQDQIVSSHGLEFFYKHLDEIELTNCRVDFDRAVENWYRKECEEKSVVAGYHDVLFDMVKDTVAQYHSSTRDQLVRDVTKVLTSPSGFFHRWKKGQREENDFPTYFRYLMRLGIRSLADIGTLVDMWLLEQPQAFNKMQQQLFGKPPRRGRPNNVELAQLQDLVSKLKPHLTHQERERLRKIYYYHRKTLSMVEMVEKFKKYLWSKDRENDTQVG</sequence>
<dbReference type="EMBL" id="CP098755">
    <property type="protein sequence ID" value="USG68301.1"/>
    <property type="molecule type" value="Genomic_DNA"/>
</dbReference>
<keyword evidence="2" id="KW-1185">Reference proteome</keyword>
<proteinExistence type="predicted"/>
<organism evidence="1 2">
    <name type="scientific">Brevibacillus ruminantium</name>
    <dbReference type="NCBI Taxonomy" id="2950604"/>
    <lineage>
        <taxon>Bacteria</taxon>
        <taxon>Bacillati</taxon>
        <taxon>Bacillota</taxon>
        <taxon>Bacilli</taxon>
        <taxon>Bacillales</taxon>
        <taxon>Paenibacillaceae</taxon>
        <taxon>Brevibacillus</taxon>
    </lineage>
</organism>
<evidence type="ECO:0000313" key="2">
    <source>
        <dbReference type="Proteomes" id="UP001056500"/>
    </source>
</evidence>
<accession>A0ABY4WMB6</accession>
<evidence type="ECO:0000313" key="1">
    <source>
        <dbReference type="EMBL" id="USG68301.1"/>
    </source>
</evidence>
<reference evidence="1" key="1">
    <citation type="submission" date="2022-06" db="EMBL/GenBank/DDBJ databases">
        <title>Genome sequencing of Brevibacillus sp. BB3-R1.</title>
        <authorList>
            <person name="Heo J."/>
            <person name="Lee D."/>
            <person name="Won M."/>
            <person name="Han B.-H."/>
            <person name="Hong S.-B."/>
            <person name="Kwon S.-W."/>
        </authorList>
    </citation>
    <scope>NUCLEOTIDE SEQUENCE</scope>
    <source>
        <strain evidence="1">BB3-R1</strain>
    </source>
</reference>
<dbReference type="Proteomes" id="UP001056500">
    <property type="component" value="Chromosome"/>
</dbReference>
<dbReference type="RefSeq" id="WP_251875902.1">
    <property type="nucleotide sequence ID" value="NZ_CP098755.1"/>
</dbReference>
<name>A0ABY4WMB6_9BACL</name>
<gene>
    <name evidence="1" type="ORF">NDK47_01080</name>
</gene>